<organism evidence="6 7">
    <name type="scientific">Edaphobacter acidisoli</name>
    <dbReference type="NCBI Taxonomy" id="2040573"/>
    <lineage>
        <taxon>Bacteria</taxon>
        <taxon>Pseudomonadati</taxon>
        <taxon>Acidobacteriota</taxon>
        <taxon>Terriglobia</taxon>
        <taxon>Terriglobales</taxon>
        <taxon>Acidobacteriaceae</taxon>
        <taxon>Edaphobacter</taxon>
    </lineage>
</organism>
<evidence type="ECO:0008006" key="8">
    <source>
        <dbReference type="Google" id="ProtNLM"/>
    </source>
</evidence>
<evidence type="ECO:0000256" key="4">
    <source>
        <dbReference type="ARBA" id="ARBA00023004"/>
    </source>
</evidence>
<evidence type="ECO:0000256" key="3">
    <source>
        <dbReference type="ARBA" id="ARBA00023002"/>
    </source>
</evidence>
<accession>A0A916RPP8</accession>
<dbReference type="Gene3D" id="3.50.50.60">
    <property type="entry name" value="FAD/NAD(P)-binding domain"/>
    <property type="match status" value="1"/>
</dbReference>
<protein>
    <recommendedName>
        <fullName evidence="8">FAD-dependent oxidoreductase</fullName>
    </recommendedName>
</protein>
<dbReference type="GO" id="GO:0016491">
    <property type="term" value="F:oxidoreductase activity"/>
    <property type="evidence" value="ECO:0007669"/>
    <property type="project" value="UniProtKB-KW"/>
</dbReference>
<dbReference type="GO" id="GO:0046872">
    <property type="term" value="F:metal ion binding"/>
    <property type="evidence" value="ECO:0007669"/>
    <property type="project" value="UniProtKB-KW"/>
</dbReference>
<name>A0A916RPP8_9BACT</name>
<dbReference type="EMBL" id="BMJB01000001">
    <property type="protein sequence ID" value="GGA64056.1"/>
    <property type="molecule type" value="Genomic_DNA"/>
</dbReference>
<dbReference type="SUPFAM" id="SSF51905">
    <property type="entry name" value="FAD/NAD(P)-binding domain"/>
    <property type="match status" value="1"/>
</dbReference>
<dbReference type="RefSeq" id="WP_188758578.1">
    <property type="nucleotide sequence ID" value="NZ_BMJB01000001.1"/>
</dbReference>
<evidence type="ECO:0000313" key="7">
    <source>
        <dbReference type="Proteomes" id="UP000648801"/>
    </source>
</evidence>
<evidence type="ECO:0000256" key="2">
    <source>
        <dbReference type="ARBA" id="ARBA00022723"/>
    </source>
</evidence>
<dbReference type="PANTHER" id="PTHR43498">
    <property type="entry name" value="FERREDOXIN:COB-COM HETERODISULFIDE REDUCTASE SUBUNIT A"/>
    <property type="match status" value="1"/>
</dbReference>
<dbReference type="InterPro" id="IPR039650">
    <property type="entry name" value="HdrA-like"/>
</dbReference>
<dbReference type="InterPro" id="IPR036188">
    <property type="entry name" value="FAD/NAD-bd_sf"/>
</dbReference>
<keyword evidence="2" id="KW-0479">Metal-binding</keyword>
<dbReference type="AlphaFoldDB" id="A0A916RPP8"/>
<dbReference type="PANTHER" id="PTHR43498:SF1">
    <property type="entry name" value="COB--COM HETERODISULFIDE REDUCTASE IRON-SULFUR SUBUNIT A"/>
    <property type="match status" value="1"/>
</dbReference>
<dbReference type="Pfam" id="PF12831">
    <property type="entry name" value="FAD_oxidored"/>
    <property type="match status" value="1"/>
</dbReference>
<keyword evidence="3" id="KW-0560">Oxidoreductase</keyword>
<keyword evidence="5" id="KW-0411">Iron-sulfur</keyword>
<keyword evidence="4" id="KW-0408">Iron</keyword>
<dbReference type="GO" id="GO:0051539">
    <property type="term" value="F:4 iron, 4 sulfur cluster binding"/>
    <property type="evidence" value="ECO:0007669"/>
    <property type="project" value="UniProtKB-KW"/>
</dbReference>
<keyword evidence="1" id="KW-0004">4Fe-4S</keyword>
<reference evidence="6" key="2">
    <citation type="submission" date="2020-09" db="EMBL/GenBank/DDBJ databases">
        <authorList>
            <person name="Sun Q."/>
            <person name="Zhou Y."/>
        </authorList>
    </citation>
    <scope>NUCLEOTIDE SEQUENCE</scope>
    <source>
        <strain evidence="6">CGMCC 1.15447</strain>
    </source>
</reference>
<evidence type="ECO:0000256" key="5">
    <source>
        <dbReference type="ARBA" id="ARBA00023014"/>
    </source>
</evidence>
<reference evidence="6" key="1">
    <citation type="journal article" date="2014" name="Int. J. Syst. Evol. Microbiol.">
        <title>Complete genome sequence of Corynebacterium casei LMG S-19264T (=DSM 44701T), isolated from a smear-ripened cheese.</title>
        <authorList>
            <consortium name="US DOE Joint Genome Institute (JGI-PGF)"/>
            <person name="Walter F."/>
            <person name="Albersmeier A."/>
            <person name="Kalinowski J."/>
            <person name="Ruckert C."/>
        </authorList>
    </citation>
    <scope>NUCLEOTIDE SEQUENCE</scope>
    <source>
        <strain evidence="6">CGMCC 1.15447</strain>
    </source>
</reference>
<evidence type="ECO:0000256" key="1">
    <source>
        <dbReference type="ARBA" id="ARBA00022485"/>
    </source>
</evidence>
<comment type="caution">
    <text evidence="6">The sequence shown here is derived from an EMBL/GenBank/DDBJ whole genome shotgun (WGS) entry which is preliminary data.</text>
</comment>
<evidence type="ECO:0000313" key="6">
    <source>
        <dbReference type="EMBL" id="GGA64056.1"/>
    </source>
</evidence>
<keyword evidence="7" id="KW-1185">Reference proteome</keyword>
<proteinExistence type="predicted"/>
<sequence length="759" mass="83891">MLIHEFNPEGRSLRRECLDADLAVIGGGMAGVCCAITAAREGLRVILVQDRPVLGGNASGEVRLWILGATSHMGNNNRWSREGGVVDEIMVENLWRNPEGNPVIFDSLLLEWVTREPNITLLLNTTASALEKDAQDVVQSVSTFCSQSQTEYIISASLFCDASGDGILGFLAGAAFRMGAEAASEFGEKLAPSVPIHELLGHSLYFYSRDTARPVQFIPPAFALKNIKEIVRHRELRVTDSGCRLWWLEYGGGLDTIHDTEQIKWELWRVAYGVWNYIKNSGEFPDVANLTLEWMGMIPGKRESRRFEGDYILSQNDIVEQRTHFDAASFGGWAIDLHPAKGVFSPEPACTQWHSKGVYQIPYRTMYSRNIPNLFLAGRILSISHIAFGSTRVMATCAHNAQAVGMAAALCVEEKILPRQVAEPERMRRFQQRLLRTGQHIPGVRAADADDQAPEAHISSSSTLVLDALQSSGELHAAETPCALLLPLLAGAVPEFTLLVDAVAPVSLHAEIWKSSRSGNATPDVKLASAVTSLFAGTSLPATFRFDVRLNEDAHVFLIVHPAPGISLHLSRQQFPGVLTLWQKMNRMVAKSVVQSPPEDSGVDSFAFWLPERRPAARNLAVTIAPGVQCYEPRMVVNGWGRPWCGVNAWAPSRDDNAPWLRLVWDQPRTIRSIQVTFDTDFDHPMESILMGHPERVMPGCLTAFDLRTAEGETLAVVSENHHTHWRLMLPQPISTSGIELSLRAWGPAPPAIFEVRCN</sequence>
<dbReference type="Proteomes" id="UP000648801">
    <property type="component" value="Unassembled WGS sequence"/>
</dbReference>
<gene>
    <name evidence="6" type="ORF">GCM10011507_14610</name>
</gene>